<dbReference type="PANTHER" id="PTHR11567:SF198">
    <property type="entry name" value="HISTIDINE ACID PHOSPHATASE"/>
    <property type="match status" value="1"/>
</dbReference>
<dbReference type="InterPro" id="IPR000560">
    <property type="entry name" value="His_Pase_clade-2"/>
</dbReference>
<evidence type="ECO:0000313" key="4">
    <source>
        <dbReference type="EMBL" id="CAD5221786.1"/>
    </source>
</evidence>
<dbReference type="Proteomes" id="UP000614601">
    <property type="component" value="Unassembled WGS sequence"/>
</dbReference>
<dbReference type="InterPro" id="IPR033379">
    <property type="entry name" value="Acid_Pase_AS"/>
</dbReference>
<dbReference type="InterPro" id="IPR029033">
    <property type="entry name" value="His_PPase_superfam"/>
</dbReference>
<dbReference type="OrthoDB" id="10257284at2759"/>
<dbReference type="SUPFAM" id="SSF53254">
    <property type="entry name" value="Phosphoglycerate mutase-like"/>
    <property type="match status" value="1"/>
</dbReference>
<feature type="signal peptide" evidence="3">
    <location>
        <begin position="1"/>
        <end position="17"/>
    </location>
</feature>
<dbReference type="PROSITE" id="PS00616">
    <property type="entry name" value="HIS_ACID_PHOSPHAT_1"/>
    <property type="match status" value="1"/>
</dbReference>
<proteinExistence type="inferred from homology"/>
<evidence type="ECO:0000256" key="2">
    <source>
        <dbReference type="ARBA" id="ARBA00005375"/>
    </source>
</evidence>
<organism evidence="4 5">
    <name type="scientific">Bursaphelenchus okinawaensis</name>
    <dbReference type="NCBI Taxonomy" id="465554"/>
    <lineage>
        <taxon>Eukaryota</taxon>
        <taxon>Metazoa</taxon>
        <taxon>Ecdysozoa</taxon>
        <taxon>Nematoda</taxon>
        <taxon>Chromadorea</taxon>
        <taxon>Rhabditida</taxon>
        <taxon>Tylenchina</taxon>
        <taxon>Tylenchomorpha</taxon>
        <taxon>Aphelenchoidea</taxon>
        <taxon>Aphelenchoididae</taxon>
        <taxon>Bursaphelenchus</taxon>
    </lineage>
</organism>
<dbReference type="GO" id="GO:0003993">
    <property type="term" value="F:acid phosphatase activity"/>
    <property type="evidence" value="ECO:0007669"/>
    <property type="project" value="UniProtKB-EC"/>
</dbReference>
<evidence type="ECO:0000256" key="1">
    <source>
        <dbReference type="ARBA" id="ARBA00000032"/>
    </source>
</evidence>
<comment type="caution">
    <text evidence="4">The sequence shown here is derived from an EMBL/GenBank/DDBJ whole genome shotgun (WGS) entry which is preliminary data.</text>
</comment>
<evidence type="ECO:0000313" key="5">
    <source>
        <dbReference type="Proteomes" id="UP000614601"/>
    </source>
</evidence>
<name>A0A811L0H5_9BILA</name>
<sequence length="406" mass="47525">MMFSIFIGFFFTLTINGLPLKDQLGPVQPAGHKLEYLAALWRHGDRAPAKSFYHDLVNASYWDNGYAQLTNYGIEQQRRLGKWIYNRYVQEFKYLPTDFDSKSIKIQSTWYNRTKESALYNFKGLYGEDISFGKLKILTIPDDQVDIVGLPYDNCEYAHQLAKEILKTKEVKEYLVQHKQWQQRLAKAMNMSMDNVVDWFSIEDPLYLEKRKGLKLSPEYETNYAEIFDMYLQGIRFMYGLDLKPQNLIDWRYEMVKMQAGGLLTTVVNDMSVRAFCEHNPNQAYWFFSMHDTNVLGVLNSFDFPKVDYNRNDNVELGCSLFFELWSDEEKQKYVKIIYRRSPEEIFDLSEQISGCKSIGKGLGCSLEDFLKRTDKYLIPRTDKYCAKPLPSESSTDDAPLVPFKV</sequence>
<protein>
    <recommendedName>
        <fullName evidence="6">Acid phosphatase</fullName>
    </recommendedName>
</protein>
<dbReference type="AlphaFoldDB" id="A0A811L0H5"/>
<dbReference type="EMBL" id="CAJFDH010000004">
    <property type="protein sequence ID" value="CAD5221786.1"/>
    <property type="molecule type" value="Genomic_DNA"/>
</dbReference>
<dbReference type="CDD" id="cd07061">
    <property type="entry name" value="HP_HAP_like"/>
    <property type="match status" value="1"/>
</dbReference>
<dbReference type="PANTHER" id="PTHR11567">
    <property type="entry name" value="ACID PHOSPHATASE-RELATED"/>
    <property type="match status" value="1"/>
</dbReference>
<dbReference type="Pfam" id="PF00328">
    <property type="entry name" value="His_Phos_2"/>
    <property type="match status" value="1"/>
</dbReference>
<feature type="chain" id="PRO_5036221204" description="Acid phosphatase" evidence="3">
    <location>
        <begin position="18"/>
        <end position="406"/>
    </location>
</feature>
<keyword evidence="3" id="KW-0732">Signal</keyword>
<evidence type="ECO:0008006" key="6">
    <source>
        <dbReference type="Google" id="ProtNLM"/>
    </source>
</evidence>
<accession>A0A811L0H5</accession>
<evidence type="ECO:0000256" key="3">
    <source>
        <dbReference type="SAM" id="SignalP"/>
    </source>
</evidence>
<keyword evidence="5" id="KW-1185">Reference proteome</keyword>
<dbReference type="EMBL" id="CAJFCW020000004">
    <property type="protein sequence ID" value="CAG9115460.1"/>
    <property type="molecule type" value="Genomic_DNA"/>
</dbReference>
<dbReference type="InterPro" id="IPR050645">
    <property type="entry name" value="Histidine_acid_phosphatase"/>
</dbReference>
<dbReference type="Gene3D" id="3.40.50.1240">
    <property type="entry name" value="Phosphoglycerate mutase-like"/>
    <property type="match status" value="1"/>
</dbReference>
<dbReference type="Proteomes" id="UP000783686">
    <property type="component" value="Unassembled WGS sequence"/>
</dbReference>
<comment type="similarity">
    <text evidence="2">Belongs to the histidine acid phosphatase family.</text>
</comment>
<comment type="catalytic activity">
    <reaction evidence="1">
        <text>a phosphate monoester + H2O = an alcohol + phosphate</text>
        <dbReference type="Rhea" id="RHEA:15017"/>
        <dbReference type="ChEBI" id="CHEBI:15377"/>
        <dbReference type="ChEBI" id="CHEBI:30879"/>
        <dbReference type="ChEBI" id="CHEBI:43474"/>
        <dbReference type="ChEBI" id="CHEBI:67140"/>
        <dbReference type="EC" id="3.1.3.2"/>
    </reaction>
</comment>
<gene>
    <name evidence="4" type="ORF">BOKJ2_LOCUS9619</name>
</gene>
<reference evidence="4" key="1">
    <citation type="submission" date="2020-09" db="EMBL/GenBank/DDBJ databases">
        <authorList>
            <person name="Kikuchi T."/>
        </authorList>
    </citation>
    <scope>NUCLEOTIDE SEQUENCE</scope>
    <source>
        <strain evidence="4">SH1</strain>
    </source>
</reference>